<evidence type="ECO:0000313" key="3">
    <source>
        <dbReference type="Proteomes" id="UP000194903"/>
    </source>
</evidence>
<sequence>MYKNKLVNGRNNVCGLKIKELRKAMPEHPSQRRFADMLQIVGLDLDKNAVQRIESGSRFVTDIELVCIARVLGVSYEELLDSTAEHLRT</sequence>
<dbReference type="OrthoDB" id="574441at2"/>
<dbReference type="Proteomes" id="UP000194903">
    <property type="component" value="Unassembled WGS sequence"/>
</dbReference>
<dbReference type="CDD" id="cd00093">
    <property type="entry name" value="HTH_XRE"/>
    <property type="match status" value="1"/>
</dbReference>
<protein>
    <submittedName>
        <fullName evidence="2">Transcriptional regulator</fullName>
    </submittedName>
</protein>
<dbReference type="InterPro" id="IPR010982">
    <property type="entry name" value="Lambda_DNA-bd_dom_sf"/>
</dbReference>
<dbReference type="Gene3D" id="1.10.260.40">
    <property type="entry name" value="lambda repressor-like DNA-binding domains"/>
    <property type="match status" value="1"/>
</dbReference>
<organism evidence="2 3">
    <name type="scientific">Butyricicoccus porcorum</name>
    <dbReference type="NCBI Taxonomy" id="1945634"/>
    <lineage>
        <taxon>Bacteria</taxon>
        <taxon>Bacillati</taxon>
        <taxon>Bacillota</taxon>
        <taxon>Clostridia</taxon>
        <taxon>Eubacteriales</taxon>
        <taxon>Butyricicoccaceae</taxon>
        <taxon>Butyricicoccus</taxon>
    </lineage>
</organism>
<dbReference type="PROSITE" id="PS50943">
    <property type="entry name" value="HTH_CROC1"/>
    <property type="match status" value="1"/>
</dbReference>
<feature type="domain" description="HTH cro/C1-type" evidence="1">
    <location>
        <begin position="18"/>
        <end position="79"/>
    </location>
</feature>
<dbReference type="InterPro" id="IPR001387">
    <property type="entry name" value="Cro/C1-type_HTH"/>
</dbReference>
<proteinExistence type="predicted"/>
<evidence type="ECO:0000313" key="2">
    <source>
        <dbReference type="EMBL" id="OUM19856.1"/>
    </source>
</evidence>
<reference evidence="2 3" key="1">
    <citation type="submission" date="2017-05" db="EMBL/GenBank/DDBJ databases">
        <title>Butyricicoccus porcorum sp. nov. a butyrate-producing bacterium from the swine intestinal tract.</title>
        <authorList>
            <person name="Trachsel J."/>
            <person name="Humphrey S."/>
            <person name="Allen H.K."/>
        </authorList>
    </citation>
    <scope>NUCLEOTIDE SEQUENCE [LARGE SCALE GENOMIC DNA]</scope>
    <source>
        <strain evidence="2">BB10</strain>
    </source>
</reference>
<dbReference type="EMBL" id="NHOC01000009">
    <property type="protein sequence ID" value="OUM19856.1"/>
    <property type="molecule type" value="Genomic_DNA"/>
</dbReference>
<keyword evidence="3" id="KW-1185">Reference proteome</keyword>
<name>A0A252F258_9FIRM</name>
<dbReference type="RefSeq" id="WP_087020922.1">
    <property type="nucleotide sequence ID" value="NZ_NHOC01000009.1"/>
</dbReference>
<comment type="caution">
    <text evidence="2">The sequence shown here is derived from an EMBL/GenBank/DDBJ whole genome shotgun (WGS) entry which is preliminary data.</text>
</comment>
<gene>
    <name evidence="2" type="ORF">CBW42_10255</name>
</gene>
<evidence type="ECO:0000259" key="1">
    <source>
        <dbReference type="PROSITE" id="PS50943"/>
    </source>
</evidence>
<dbReference type="AlphaFoldDB" id="A0A252F258"/>
<accession>A0A252F258</accession>
<dbReference type="SUPFAM" id="SSF47413">
    <property type="entry name" value="lambda repressor-like DNA-binding domains"/>
    <property type="match status" value="1"/>
</dbReference>
<dbReference type="GO" id="GO:0003677">
    <property type="term" value="F:DNA binding"/>
    <property type="evidence" value="ECO:0007669"/>
    <property type="project" value="InterPro"/>
</dbReference>